<dbReference type="Proteomes" id="UP001519460">
    <property type="component" value="Unassembled WGS sequence"/>
</dbReference>
<proteinExistence type="predicted"/>
<accession>A0ABD0JK34</accession>
<reference evidence="1 2" key="1">
    <citation type="journal article" date="2023" name="Sci. Data">
        <title>Genome assembly of the Korean intertidal mud-creeper Batillaria attramentaria.</title>
        <authorList>
            <person name="Patra A.K."/>
            <person name="Ho P.T."/>
            <person name="Jun S."/>
            <person name="Lee S.J."/>
            <person name="Kim Y."/>
            <person name="Won Y.J."/>
        </authorList>
    </citation>
    <scope>NUCLEOTIDE SEQUENCE [LARGE SCALE GENOMIC DNA]</scope>
    <source>
        <strain evidence="1">Wonlab-2016</strain>
    </source>
</reference>
<dbReference type="AlphaFoldDB" id="A0ABD0JK34"/>
<organism evidence="1 2">
    <name type="scientific">Batillaria attramentaria</name>
    <dbReference type="NCBI Taxonomy" id="370345"/>
    <lineage>
        <taxon>Eukaryota</taxon>
        <taxon>Metazoa</taxon>
        <taxon>Spiralia</taxon>
        <taxon>Lophotrochozoa</taxon>
        <taxon>Mollusca</taxon>
        <taxon>Gastropoda</taxon>
        <taxon>Caenogastropoda</taxon>
        <taxon>Sorbeoconcha</taxon>
        <taxon>Cerithioidea</taxon>
        <taxon>Batillariidae</taxon>
        <taxon>Batillaria</taxon>
    </lineage>
</organism>
<evidence type="ECO:0000313" key="2">
    <source>
        <dbReference type="Proteomes" id="UP001519460"/>
    </source>
</evidence>
<keyword evidence="2" id="KW-1185">Reference proteome</keyword>
<evidence type="ECO:0000313" key="1">
    <source>
        <dbReference type="EMBL" id="KAK7474827.1"/>
    </source>
</evidence>
<comment type="caution">
    <text evidence="1">The sequence shown here is derived from an EMBL/GenBank/DDBJ whole genome shotgun (WGS) entry which is preliminary data.</text>
</comment>
<name>A0ABD0JK34_9CAEN</name>
<gene>
    <name evidence="1" type="ORF">BaRGS_00033899</name>
</gene>
<sequence length="105" mass="11562">MLEAAGLLEGGKAGTCSHKVVRRLLRNACLTERVSSRQQLAGVAYVVAHTQWGPPRLSCLHPTNPPVKQRFTDTYTFVVPLARYVRPPRFCDRQGCAVNKSATAL</sequence>
<protein>
    <submittedName>
        <fullName evidence="1">Uncharacterized protein</fullName>
    </submittedName>
</protein>
<dbReference type="EMBL" id="JACVVK020000423">
    <property type="protein sequence ID" value="KAK7474827.1"/>
    <property type="molecule type" value="Genomic_DNA"/>
</dbReference>